<dbReference type="AlphaFoldDB" id="D2VZS3"/>
<dbReference type="InterPro" id="IPR001810">
    <property type="entry name" value="F-box_dom"/>
</dbReference>
<dbReference type="VEuPathDB" id="AmoebaDB:NAEGRDRAFT_53578"/>
<evidence type="ECO:0000259" key="1">
    <source>
        <dbReference type="Pfam" id="PF00646"/>
    </source>
</evidence>
<evidence type="ECO:0000313" key="3">
    <source>
        <dbReference type="Proteomes" id="UP000006671"/>
    </source>
</evidence>
<name>D2VZS3_NAEGR</name>
<dbReference type="GeneID" id="8857626"/>
<proteinExistence type="predicted"/>
<dbReference type="Proteomes" id="UP000006671">
    <property type="component" value="Unassembled WGS sequence"/>
</dbReference>
<dbReference type="RefSeq" id="XP_002670493.1">
    <property type="nucleotide sequence ID" value="XM_002670447.1"/>
</dbReference>
<gene>
    <name evidence="2" type="ORF">NAEGRDRAFT_53578</name>
</gene>
<evidence type="ECO:0000313" key="2">
    <source>
        <dbReference type="EMBL" id="EFC37749.1"/>
    </source>
</evidence>
<accession>D2VZS3</accession>
<feature type="domain" description="F-box" evidence="1">
    <location>
        <begin position="107"/>
        <end position="142"/>
    </location>
</feature>
<organism evidence="3">
    <name type="scientific">Naegleria gruberi</name>
    <name type="common">Amoeba</name>
    <dbReference type="NCBI Taxonomy" id="5762"/>
    <lineage>
        <taxon>Eukaryota</taxon>
        <taxon>Discoba</taxon>
        <taxon>Heterolobosea</taxon>
        <taxon>Tetramitia</taxon>
        <taxon>Eutetramitia</taxon>
        <taxon>Vahlkampfiidae</taxon>
        <taxon>Naegleria</taxon>
    </lineage>
</organism>
<protein>
    <recommendedName>
        <fullName evidence="1">F-box domain-containing protein</fullName>
    </recommendedName>
</protein>
<dbReference type="Pfam" id="PF00646">
    <property type="entry name" value="F-box"/>
    <property type="match status" value="1"/>
</dbReference>
<sequence length="590" mass="69452">MPQQNAVLKDGGDSDGFIEQCQRLGLSSEQIFELWKLKLQFTQEEAKAKARQEELKLEIELCKLKSNGSSTDENKNKRKFEEISDQDMDHDKLLKTKQIKTCSELFCDDVLCNIFAYLNYDFEIFKYLTVSKQFRNVINTIKNLLIRKSTLIPNCDLIQIENLEILSQYEPDSLLKLILKCVNIKHLVIKRLFEENDKTFTFHFKKPTIQFIKIKTSYNKIELKDRNLYNLKLLDISMEEYDIMKKLSPIINNYTDCLRILRIDDLFSNISRILNLKLLSVLDIQLDGEKQLIMLLNNIKTLEILKAYMIDASEQDDEVVDTDMILNLKYLRIDYSQDTDQASYCLNHVWKYNFSNLKILKIVSRVFKDTEKFFSNNTLRNLEILVFNLYATKDLAFSLSNLSLVKNLKHLRIKVLGDIDFNMFSNECLNNLESLFTNSDISQNLEKIEHLKHLRRLSVVISGKEQLMDFIKLDVLRNLEYLSIICTIGEFPKEFFEELGKNYENLIALECTFSSYKDIELLQQFKPPKLKKVQILKDLSSFSSMMFKLLSKWNEIEWKVSDCSRFQHFIDHQIQNFEDAVLKESTVDDN</sequence>
<dbReference type="EMBL" id="GG738915">
    <property type="protein sequence ID" value="EFC37749.1"/>
    <property type="molecule type" value="Genomic_DNA"/>
</dbReference>
<dbReference type="InParanoid" id="D2VZS3"/>
<keyword evidence="3" id="KW-1185">Reference proteome</keyword>
<dbReference type="KEGG" id="ngr:NAEGRDRAFT_53578"/>
<reference evidence="2 3" key="1">
    <citation type="journal article" date="2010" name="Cell">
        <title>The genome of Naegleria gruberi illuminates early eukaryotic versatility.</title>
        <authorList>
            <person name="Fritz-Laylin L.K."/>
            <person name="Prochnik S.E."/>
            <person name="Ginger M.L."/>
            <person name="Dacks J.B."/>
            <person name="Carpenter M.L."/>
            <person name="Field M.C."/>
            <person name="Kuo A."/>
            <person name="Paredez A."/>
            <person name="Chapman J."/>
            <person name="Pham J."/>
            <person name="Shu S."/>
            <person name="Neupane R."/>
            <person name="Cipriano M."/>
            <person name="Mancuso J."/>
            <person name="Tu H."/>
            <person name="Salamov A."/>
            <person name="Lindquist E."/>
            <person name="Shapiro H."/>
            <person name="Lucas S."/>
            <person name="Grigoriev I.V."/>
            <person name="Cande W.Z."/>
            <person name="Fulton C."/>
            <person name="Rokhsar D.S."/>
            <person name="Dawson S.C."/>
        </authorList>
    </citation>
    <scope>NUCLEOTIDE SEQUENCE [LARGE SCALE GENOMIC DNA]</scope>
    <source>
        <strain evidence="2 3">NEG-M</strain>
    </source>
</reference>